<organism evidence="2 3">
    <name type="scientific">Thermanaeromonas toyohensis ToBE</name>
    <dbReference type="NCBI Taxonomy" id="698762"/>
    <lineage>
        <taxon>Bacteria</taxon>
        <taxon>Bacillati</taxon>
        <taxon>Bacillota</taxon>
        <taxon>Clostridia</taxon>
        <taxon>Neomoorellales</taxon>
        <taxon>Neomoorellaceae</taxon>
        <taxon>Thermanaeromonas</taxon>
    </lineage>
</organism>
<accession>A0A1W1V9X6</accession>
<dbReference type="InterPro" id="IPR003741">
    <property type="entry name" value="LUD_dom"/>
</dbReference>
<evidence type="ECO:0000259" key="1">
    <source>
        <dbReference type="Pfam" id="PF02589"/>
    </source>
</evidence>
<dbReference type="RefSeq" id="WP_084663285.1">
    <property type="nucleotide sequence ID" value="NZ_LT838272.1"/>
</dbReference>
<dbReference type="EMBL" id="LT838272">
    <property type="protein sequence ID" value="SMB90182.1"/>
    <property type="molecule type" value="Genomic_DNA"/>
</dbReference>
<dbReference type="PANTHER" id="PTHR43682">
    <property type="entry name" value="LACTATE UTILIZATION PROTEIN C"/>
    <property type="match status" value="1"/>
</dbReference>
<reference evidence="2 3" key="1">
    <citation type="submission" date="2017-04" db="EMBL/GenBank/DDBJ databases">
        <authorList>
            <person name="Afonso C.L."/>
            <person name="Miller P.J."/>
            <person name="Scott M.A."/>
            <person name="Spackman E."/>
            <person name="Goraichik I."/>
            <person name="Dimitrov K.M."/>
            <person name="Suarez D.L."/>
            <person name="Swayne D.E."/>
        </authorList>
    </citation>
    <scope>NUCLEOTIDE SEQUENCE [LARGE SCALE GENOMIC DNA]</scope>
    <source>
        <strain evidence="2 3">ToBE</strain>
    </source>
</reference>
<sequence>MVRQELVDTFCRQAEAMGATTLRVADTQEMIKQILEFLQPRGKRVAIAISPFLEEINLGAILKEAGFEVETGGQGFAREADTGMVEFDLGIAETGTLVHDATDLCKRLASMLPLNCIAVLSAKRIVPDMAQALDFYLEHGPWPGYLAFVTGPSRTADIERSLTIGVHGPENLLIVILEGKASKEGGGNNAGGSV</sequence>
<dbReference type="AlphaFoldDB" id="A0A1W1V9X6"/>
<evidence type="ECO:0000313" key="2">
    <source>
        <dbReference type="EMBL" id="SMB90182.1"/>
    </source>
</evidence>
<protein>
    <submittedName>
        <fullName evidence="2">L-lactate dehydrogenase complex protein LldG</fullName>
    </submittedName>
</protein>
<dbReference type="SUPFAM" id="SSF100950">
    <property type="entry name" value="NagB/RpiA/CoA transferase-like"/>
    <property type="match status" value="1"/>
</dbReference>
<dbReference type="Pfam" id="PF02589">
    <property type="entry name" value="LUD_dom"/>
    <property type="match status" value="1"/>
</dbReference>
<dbReference type="STRING" id="698762.SAMN00808754_0259"/>
<evidence type="ECO:0000313" key="3">
    <source>
        <dbReference type="Proteomes" id="UP000192569"/>
    </source>
</evidence>
<proteinExistence type="predicted"/>
<name>A0A1W1V9X6_9FIRM</name>
<dbReference type="InterPro" id="IPR024185">
    <property type="entry name" value="FTHF_cligase-like_sf"/>
</dbReference>
<feature type="domain" description="LUD" evidence="1">
    <location>
        <begin position="9"/>
        <end position="177"/>
    </location>
</feature>
<keyword evidence="3" id="KW-1185">Reference proteome</keyword>
<dbReference type="Proteomes" id="UP000192569">
    <property type="component" value="Chromosome I"/>
</dbReference>
<dbReference type="PANTHER" id="PTHR43682:SF1">
    <property type="entry name" value="LACTATE UTILIZATION PROTEIN C"/>
    <property type="match status" value="1"/>
</dbReference>
<dbReference type="OrthoDB" id="9794157at2"/>
<dbReference type="InterPro" id="IPR037171">
    <property type="entry name" value="NagB/RpiA_transferase-like"/>
</dbReference>
<dbReference type="Gene3D" id="3.40.50.10420">
    <property type="entry name" value="NagB/RpiA/CoA transferase-like"/>
    <property type="match status" value="1"/>
</dbReference>
<gene>
    <name evidence="2" type="ORF">SAMN00808754_0259</name>
</gene>